<dbReference type="SUPFAM" id="SSF47413">
    <property type="entry name" value="lambda repressor-like DNA-binding domains"/>
    <property type="match status" value="1"/>
</dbReference>
<dbReference type="InterPro" id="IPR001387">
    <property type="entry name" value="Cro/C1-type_HTH"/>
</dbReference>
<evidence type="ECO:0000259" key="1">
    <source>
        <dbReference type="PROSITE" id="PS50943"/>
    </source>
</evidence>
<sequence>MTTRRHHLAERRRFLGYNQEALAEHVGADRSTISRWECGVCEPQAVMRPRLAAVLQVTLPELDALLVLSDEDQDPSHPPATPVITGLVAPPTGPDLDECDDMNRRELLRLLSVAGALATLPQPTDADGTGLADTGTELDQHEQLNVHLWQVFALSQSKRLVYPLVNQQLHVLTVALDQARNSAARQRLCSLAGDLFQLSGEIFFDTNRYGEAAHCYTLAAEASKQAGAHDLWACAITRHAFISLSERRFPEAASMLSAAARVASRGDSQLSTRQWVAAVQAQAYAGMGDLGACTRALDSADRVAALSGPVTSSGWLRFDGSRLAEERGTCYRELGRADLAEGALNEALNQTMSLRRRGSVLIDLALLGLQCDDLDQVLHYGQAALALAEQTQSAGYIGRKLHNLHQQLGPHPTDRRVTQFRDRIPQLRISPDH</sequence>
<accession>A0ABW7YQ81</accession>
<evidence type="ECO:0000313" key="2">
    <source>
        <dbReference type="EMBL" id="MFI6496654.1"/>
    </source>
</evidence>
<evidence type="ECO:0000313" key="3">
    <source>
        <dbReference type="Proteomes" id="UP001612741"/>
    </source>
</evidence>
<keyword evidence="3" id="KW-1185">Reference proteome</keyword>
<dbReference type="Gene3D" id="1.25.40.10">
    <property type="entry name" value="Tetratricopeptide repeat domain"/>
    <property type="match status" value="1"/>
</dbReference>
<proteinExistence type="predicted"/>
<protein>
    <submittedName>
        <fullName evidence="2">Transcriptional regulator</fullName>
    </submittedName>
</protein>
<name>A0ABW7YQ81_9ACTN</name>
<gene>
    <name evidence="2" type="ORF">ACIBG2_04685</name>
</gene>
<reference evidence="2 3" key="1">
    <citation type="submission" date="2024-10" db="EMBL/GenBank/DDBJ databases">
        <title>The Natural Products Discovery Center: Release of the First 8490 Sequenced Strains for Exploring Actinobacteria Biosynthetic Diversity.</title>
        <authorList>
            <person name="Kalkreuter E."/>
            <person name="Kautsar S.A."/>
            <person name="Yang D."/>
            <person name="Bader C.D."/>
            <person name="Teijaro C.N."/>
            <person name="Fluegel L."/>
            <person name="Davis C.M."/>
            <person name="Simpson J.R."/>
            <person name="Lauterbach L."/>
            <person name="Steele A.D."/>
            <person name="Gui C."/>
            <person name="Meng S."/>
            <person name="Li G."/>
            <person name="Viehrig K."/>
            <person name="Ye F."/>
            <person name="Su P."/>
            <person name="Kiefer A.F."/>
            <person name="Nichols A."/>
            <person name="Cepeda A.J."/>
            <person name="Yan W."/>
            <person name="Fan B."/>
            <person name="Jiang Y."/>
            <person name="Adhikari A."/>
            <person name="Zheng C.-J."/>
            <person name="Schuster L."/>
            <person name="Cowan T.M."/>
            <person name="Smanski M.J."/>
            <person name="Chevrette M.G."/>
            <person name="De Carvalho L.P.S."/>
            <person name="Shen B."/>
        </authorList>
    </citation>
    <scope>NUCLEOTIDE SEQUENCE [LARGE SCALE GENOMIC DNA]</scope>
    <source>
        <strain evidence="2 3">NPDC050545</strain>
    </source>
</reference>
<comment type="caution">
    <text evidence="2">The sequence shown here is derived from an EMBL/GenBank/DDBJ whole genome shotgun (WGS) entry which is preliminary data.</text>
</comment>
<dbReference type="CDD" id="cd00093">
    <property type="entry name" value="HTH_XRE"/>
    <property type="match status" value="1"/>
</dbReference>
<dbReference type="InterPro" id="IPR011990">
    <property type="entry name" value="TPR-like_helical_dom_sf"/>
</dbReference>
<organism evidence="2 3">
    <name type="scientific">Nonomuraea typhae</name>
    <dbReference type="NCBI Taxonomy" id="2603600"/>
    <lineage>
        <taxon>Bacteria</taxon>
        <taxon>Bacillati</taxon>
        <taxon>Actinomycetota</taxon>
        <taxon>Actinomycetes</taxon>
        <taxon>Streptosporangiales</taxon>
        <taxon>Streptosporangiaceae</taxon>
        <taxon>Nonomuraea</taxon>
    </lineage>
</organism>
<dbReference type="PROSITE" id="PS50943">
    <property type="entry name" value="HTH_CROC1"/>
    <property type="match status" value="1"/>
</dbReference>
<dbReference type="Gene3D" id="1.10.260.40">
    <property type="entry name" value="lambda repressor-like DNA-binding domains"/>
    <property type="match status" value="1"/>
</dbReference>
<dbReference type="InterPro" id="IPR010982">
    <property type="entry name" value="Lambda_DNA-bd_dom_sf"/>
</dbReference>
<feature type="domain" description="HTH cro/C1-type" evidence="1">
    <location>
        <begin position="8"/>
        <end position="62"/>
    </location>
</feature>
<dbReference type="SUPFAM" id="SSF48452">
    <property type="entry name" value="TPR-like"/>
    <property type="match status" value="2"/>
</dbReference>
<dbReference type="EMBL" id="JBITGY010000001">
    <property type="protein sequence ID" value="MFI6496654.1"/>
    <property type="molecule type" value="Genomic_DNA"/>
</dbReference>
<dbReference type="RefSeq" id="WP_397078896.1">
    <property type="nucleotide sequence ID" value="NZ_JBITGY010000001.1"/>
</dbReference>
<dbReference type="SMART" id="SM00530">
    <property type="entry name" value="HTH_XRE"/>
    <property type="match status" value="1"/>
</dbReference>
<dbReference type="Proteomes" id="UP001612741">
    <property type="component" value="Unassembled WGS sequence"/>
</dbReference>